<evidence type="ECO:0000259" key="15">
    <source>
        <dbReference type="Pfam" id="PF22776"/>
    </source>
</evidence>
<dbReference type="HOGENOM" id="CLU_008142_4_2_0"/>
<keyword evidence="17" id="KW-1185">Reference proteome</keyword>
<keyword evidence="4 12" id="KW-1003">Cell membrane</keyword>
<dbReference type="PANTHER" id="PTHR30540">
    <property type="entry name" value="OSMOTIC STRESS POTASSIUM TRANSPORTER"/>
    <property type="match status" value="1"/>
</dbReference>
<evidence type="ECO:0000259" key="14">
    <source>
        <dbReference type="Pfam" id="PF02705"/>
    </source>
</evidence>
<dbReference type="Pfam" id="PF22776">
    <property type="entry name" value="K_trans_C"/>
    <property type="match status" value="1"/>
</dbReference>
<feature type="transmembrane region" description="Helical" evidence="12">
    <location>
        <begin position="254"/>
        <end position="275"/>
    </location>
</feature>
<dbReference type="Proteomes" id="UP000019151">
    <property type="component" value="Chromosome"/>
</dbReference>
<evidence type="ECO:0000256" key="8">
    <source>
        <dbReference type="ARBA" id="ARBA00022958"/>
    </source>
</evidence>
<organism evidence="16 17">
    <name type="scientific">Gemmatirosa kalamazoonensis</name>
    <dbReference type="NCBI Taxonomy" id="861299"/>
    <lineage>
        <taxon>Bacteria</taxon>
        <taxon>Pseudomonadati</taxon>
        <taxon>Gemmatimonadota</taxon>
        <taxon>Gemmatimonadia</taxon>
        <taxon>Gemmatimonadales</taxon>
        <taxon>Gemmatimonadaceae</taxon>
        <taxon>Gemmatirosa</taxon>
    </lineage>
</organism>
<dbReference type="STRING" id="861299.J421_1936"/>
<dbReference type="HAMAP" id="MF_01522">
    <property type="entry name" value="Kup"/>
    <property type="match status" value="1"/>
</dbReference>
<feature type="transmembrane region" description="Helical" evidence="12">
    <location>
        <begin position="465"/>
        <end position="482"/>
    </location>
</feature>
<keyword evidence="3 12" id="KW-0813">Transport</keyword>
<keyword evidence="7 12" id="KW-0769">Symport</keyword>
<dbReference type="PATRIC" id="fig|861299.3.peg.1970"/>
<feature type="transmembrane region" description="Helical" evidence="12">
    <location>
        <begin position="287"/>
        <end position="307"/>
    </location>
</feature>
<evidence type="ECO:0000313" key="16">
    <source>
        <dbReference type="EMBL" id="AHG89473.1"/>
    </source>
</evidence>
<keyword evidence="11 12" id="KW-0472">Membrane</keyword>
<evidence type="ECO:0000256" key="2">
    <source>
        <dbReference type="ARBA" id="ARBA00007019"/>
    </source>
</evidence>
<dbReference type="GO" id="GO:0015079">
    <property type="term" value="F:potassium ion transmembrane transporter activity"/>
    <property type="evidence" value="ECO:0007669"/>
    <property type="project" value="UniProtKB-UniRule"/>
</dbReference>
<dbReference type="AlphaFoldDB" id="W0RJ78"/>
<evidence type="ECO:0000256" key="13">
    <source>
        <dbReference type="SAM" id="MobiDB-lite"/>
    </source>
</evidence>
<evidence type="ECO:0000256" key="9">
    <source>
        <dbReference type="ARBA" id="ARBA00022989"/>
    </source>
</evidence>
<evidence type="ECO:0000256" key="11">
    <source>
        <dbReference type="ARBA" id="ARBA00023136"/>
    </source>
</evidence>
<dbReference type="GO" id="GO:0005886">
    <property type="term" value="C:plasma membrane"/>
    <property type="evidence" value="ECO:0007669"/>
    <property type="project" value="UniProtKB-SubCell"/>
</dbReference>
<comment type="function">
    <text evidence="12">Transport of potassium into the cell. Likely operates as a K(+):H(+) symporter.</text>
</comment>
<dbReference type="InterPro" id="IPR023051">
    <property type="entry name" value="Kup"/>
</dbReference>
<keyword evidence="6 12" id="KW-0812">Transmembrane</keyword>
<dbReference type="OrthoDB" id="9805577at2"/>
<dbReference type="EMBL" id="CP007128">
    <property type="protein sequence ID" value="AHG89473.1"/>
    <property type="molecule type" value="Genomic_DNA"/>
</dbReference>
<keyword evidence="10 12" id="KW-0406">Ion transport</keyword>
<dbReference type="eggNOG" id="COG3158">
    <property type="taxonomic scope" value="Bacteria"/>
</dbReference>
<evidence type="ECO:0000256" key="12">
    <source>
        <dbReference type="HAMAP-Rule" id="MF_01522"/>
    </source>
</evidence>
<dbReference type="InterPro" id="IPR053951">
    <property type="entry name" value="K_trans_N"/>
</dbReference>
<feature type="transmembrane region" description="Helical" evidence="12">
    <location>
        <begin position="142"/>
        <end position="161"/>
    </location>
</feature>
<feature type="domain" description="K+ potassium transporter integral membrane" evidence="14">
    <location>
        <begin position="53"/>
        <end position="502"/>
    </location>
</feature>
<dbReference type="InterPro" id="IPR003855">
    <property type="entry name" value="K+_transporter"/>
</dbReference>
<reference evidence="16 17" key="1">
    <citation type="journal article" date="2014" name="Genome Announc.">
        <title>Genome Sequence and Methylome of Soil Bacterium Gemmatirosa kalamazoonensis KBS708T, a Member of the Rarely Cultivated Gemmatimonadetes Phylum.</title>
        <authorList>
            <person name="Debruyn J.M."/>
            <person name="Radosevich M."/>
            <person name="Wommack K.E."/>
            <person name="Polson S.W."/>
            <person name="Hauser L.J."/>
            <person name="Fawaz M.N."/>
            <person name="Korlach J."/>
            <person name="Tsai Y.C."/>
        </authorList>
    </citation>
    <scope>NUCLEOTIDE SEQUENCE [LARGE SCALE GENOMIC DNA]</scope>
    <source>
        <strain evidence="16 17">KBS708</strain>
    </source>
</reference>
<dbReference type="InterPro" id="IPR053952">
    <property type="entry name" value="K_trans_C"/>
</dbReference>
<comment type="catalytic activity">
    <reaction evidence="12">
        <text>K(+)(in) + H(+)(in) = K(+)(out) + H(+)(out)</text>
        <dbReference type="Rhea" id="RHEA:28490"/>
        <dbReference type="ChEBI" id="CHEBI:15378"/>
        <dbReference type="ChEBI" id="CHEBI:29103"/>
    </reaction>
</comment>
<feature type="transmembrane region" description="Helical" evidence="12">
    <location>
        <begin position="91"/>
        <end position="111"/>
    </location>
</feature>
<keyword evidence="5 12" id="KW-0633">Potassium transport</keyword>
<accession>W0RJ78</accession>
<gene>
    <name evidence="12" type="primary">kup</name>
    <name evidence="16" type="ORF">J421_1936</name>
</gene>
<keyword evidence="8 12" id="KW-0630">Potassium</keyword>
<feature type="compositionally biased region" description="Basic and acidic residues" evidence="13">
    <location>
        <begin position="22"/>
        <end position="32"/>
    </location>
</feature>
<feature type="transmembrane region" description="Helical" evidence="12">
    <location>
        <begin position="439"/>
        <end position="459"/>
    </location>
</feature>
<dbReference type="InParanoid" id="W0RJ78"/>
<keyword evidence="9 12" id="KW-1133">Transmembrane helix</keyword>
<evidence type="ECO:0000256" key="3">
    <source>
        <dbReference type="ARBA" id="ARBA00022448"/>
    </source>
</evidence>
<dbReference type="GO" id="GO:0015293">
    <property type="term" value="F:symporter activity"/>
    <property type="evidence" value="ECO:0007669"/>
    <property type="project" value="UniProtKB-UniRule"/>
</dbReference>
<feature type="domain" description="K+ potassium transporter C-terminal" evidence="15">
    <location>
        <begin position="516"/>
        <end position="664"/>
    </location>
</feature>
<evidence type="ECO:0000256" key="10">
    <source>
        <dbReference type="ARBA" id="ARBA00023065"/>
    </source>
</evidence>
<feature type="transmembrane region" description="Helical" evidence="12">
    <location>
        <begin position="405"/>
        <end position="427"/>
    </location>
</feature>
<comment type="subcellular location">
    <subcellularLocation>
        <location evidence="12">Cell membrane</location>
        <topology evidence="12">Multi-pass membrane protein</topology>
    </subcellularLocation>
    <subcellularLocation>
        <location evidence="1">Membrane</location>
        <topology evidence="1">Multi-pass membrane protein</topology>
    </subcellularLocation>
</comment>
<feature type="transmembrane region" description="Helical" evidence="12">
    <location>
        <begin position="211"/>
        <end position="231"/>
    </location>
</feature>
<dbReference type="PANTHER" id="PTHR30540:SF79">
    <property type="entry name" value="LOW AFFINITY POTASSIUM TRANSPORT SYSTEM PROTEIN KUP"/>
    <property type="match status" value="1"/>
</dbReference>
<evidence type="ECO:0000256" key="4">
    <source>
        <dbReference type="ARBA" id="ARBA00022475"/>
    </source>
</evidence>
<name>W0RJ78_9BACT</name>
<feature type="transmembrane region" description="Helical" evidence="12">
    <location>
        <begin position="379"/>
        <end position="399"/>
    </location>
</feature>
<evidence type="ECO:0000256" key="5">
    <source>
        <dbReference type="ARBA" id="ARBA00022538"/>
    </source>
</evidence>
<feature type="transmembrane region" description="Helical" evidence="12">
    <location>
        <begin position="327"/>
        <end position="358"/>
    </location>
</feature>
<evidence type="ECO:0000256" key="7">
    <source>
        <dbReference type="ARBA" id="ARBA00022847"/>
    </source>
</evidence>
<feature type="region of interest" description="Disordered" evidence="13">
    <location>
        <begin position="1"/>
        <end position="42"/>
    </location>
</feature>
<dbReference type="Pfam" id="PF02705">
    <property type="entry name" value="K_trans"/>
    <property type="match status" value="1"/>
</dbReference>
<feature type="transmembrane region" description="Helical" evidence="12">
    <location>
        <begin position="49"/>
        <end position="71"/>
    </location>
</feature>
<proteinExistence type="inferred from homology"/>
<sequence>MSVEQAPNPFETTSHPATHARAIGDTHGDAHGAHGAHGAHAGSPQNRRYVLTLALAALGIVYGDIGTSPLYSLREVFLPEHGLRPTPDNVLGVLSLIVWSLVLVISVKYLVFILRADNRGEGGILALTSLVTPAHALRRGRWGLIILGLFGTSLLYGDGMITPAISVLSAVEGLEVLTPRFAPYVEPITIAILAALFFVQSHGTAKVGRVFGPIMVVWFATLAALGVWHVAGAPGVLGAVLPTHAVRFFVDNGWTGYVVLGSVFLVVTGGEALYADMGHFGARPIRWAWFGLVLPALLLNYFGQGALLLANARAIDNPFFHMVPAWALLPAVILATVATVIASQALISGAFSLTLQAVQLGYSPRVRIDHTSATERGQIYIPSVNWALMIACIGLVVGFKNSTNLAAAYGVAVTTTMAITTLLFHFVAHERWGWGHLKAGALTALFLTIDLAFFGANVLKIPHGGWFPLVIGAVVFTLLTTWKKGRQVLSTRMREMVLPRAGFLESIAAHPPHRVKGTSVFMFGDTKGTPPALLHNLKHNKVLHERVVFLAVVTQEIPQVPPEERVTVEDLGHGFWQVKLRYGFMEEADVPAALAAIERDGLSFKPMDTTFFLGRETLIATKRPGMAVWREKLFALMAQNARPATTFFRLPPNRVVELGAQVEL</sequence>
<comment type="similarity">
    <text evidence="2 12">Belongs to the HAK/KUP transporter (TC 2.A.72) family.</text>
</comment>
<dbReference type="FunCoup" id="W0RJ78">
    <property type="interactions" value="9"/>
</dbReference>
<dbReference type="KEGG" id="gba:J421_1936"/>
<feature type="transmembrane region" description="Helical" evidence="12">
    <location>
        <begin position="181"/>
        <end position="199"/>
    </location>
</feature>
<evidence type="ECO:0000313" key="17">
    <source>
        <dbReference type="Proteomes" id="UP000019151"/>
    </source>
</evidence>
<protein>
    <recommendedName>
        <fullName evidence="12">Probable potassium transport system protein Kup</fullName>
    </recommendedName>
</protein>
<evidence type="ECO:0000256" key="6">
    <source>
        <dbReference type="ARBA" id="ARBA00022692"/>
    </source>
</evidence>
<evidence type="ECO:0000256" key="1">
    <source>
        <dbReference type="ARBA" id="ARBA00004141"/>
    </source>
</evidence>